<proteinExistence type="predicted"/>
<comment type="caution">
    <text evidence="1">The sequence shown here is derived from an EMBL/GenBank/DDBJ whole genome shotgun (WGS) entry which is preliminary data.</text>
</comment>
<sequence length="89" mass="9869">MFSLARSRASPSAMLSSAQPSAFSAQLDYELHLQHIQLNMFNSAQPSAFPAQLDHELHLHNIFSSACLAKLNLQHSRLSSTMSSTFTTY</sequence>
<dbReference type="EMBL" id="LXQA010366330">
    <property type="protein sequence ID" value="MCI47035.1"/>
    <property type="molecule type" value="Genomic_DNA"/>
</dbReference>
<evidence type="ECO:0000313" key="1">
    <source>
        <dbReference type="EMBL" id="MCI47035.1"/>
    </source>
</evidence>
<protein>
    <submittedName>
        <fullName evidence="1">Uncharacterized protein</fullName>
    </submittedName>
</protein>
<name>A0A392SGH2_9FABA</name>
<evidence type="ECO:0000313" key="2">
    <source>
        <dbReference type="Proteomes" id="UP000265520"/>
    </source>
</evidence>
<organism evidence="1 2">
    <name type="scientific">Trifolium medium</name>
    <dbReference type="NCBI Taxonomy" id="97028"/>
    <lineage>
        <taxon>Eukaryota</taxon>
        <taxon>Viridiplantae</taxon>
        <taxon>Streptophyta</taxon>
        <taxon>Embryophyta</taxon>
        <taxon>Tracheophyta</taxon>
        <taxon>Spermatophyta</taxon>
        <taxon>Magnoliopsida</taxon>
        <taxon>eudicotyledons</taxon>
        <taxon>Gunneridae</taxon>
        <taxon>Pentapetalae</taxon>
        <taxon>rosids</taxon>
        <taxon>fabids</taxon>
        <taxon>Fabales</taxon>
        <taxon>Fabaceae</taxon>
        <taxon>Papilionoideae</taxon>
        <taxon>50 kb inversion clade</taxon>
        <taxon>NPAAA clade</taxon>
        <taxon>Hologalegina</taxon>
        <taxon>IRL clade</taxon>
        <taxon>Trifolieae</taxon>
        <taxon>Trifolium</taxon>
    </lineage>
</organism>
<reference evidence="1 2" key="1">
    <citation type="journal article" date="2018" name="Front. Plant Sci.">
        <title>Red Clover (Trifolium pratense) and Zigzag Clover (T. medium) - A Picture of Genomic Similarities and Differences.</title>
        <authorList>
            <person name="Dluhosova J."/>
            <person name="Istvanek J."/>
            <person name="Nedelnik J."/>
            <person name="Repkova J."/>
        </authorList>
    </citation>
    <scope>NUCLEOTIDE SEQUENCE [LARGE SCALE GENOMIC DNA]</scope>
    <source>
        <strain evidence="2">cv. 10/8</strain>
        <tissue evidence="1">Leaf</tissue>
    </source>
</reference>
<dbReference type="Proteomes" id="UP000265520">
    <property type="component" value="Unassembled WGS sequence"/>
</dbReference>
<accession>A0A392SGH2</accession>
<feature type="non-terminal residue" evidence="1">
    <location>
        <position position="89"/>
    </location>
</feature>
<keyword evidence="2" id="KW-1185">Reference proteome</keyword>
<dbReference type="AlphaFoldDB" id="A0A392SGH2"/>